<dbReference type="InterPro" id="IPR051794">
    <property type="entry name" value="PG_Endopeptidase_C40"/>
</dbReference>
<protein>
    <submittedName>
        <fullName evidence="6">C40 family peptidase</fullName>
    </submittedName>
</protein>
<dbReference type="PANTHER" id="PTHR47359:SF3">
    <property type="entry name" value="NLP_P60 DOMAIN-CONTAINING PROTEIN-RELATED"/>
    <property type="match status" value="1"/>
</dbReference>
<keyword evidence="7" id="KW-1185">Reference proteome</keyword>
<dbReference type="PANTHER" id="PTHR47359">
    <property type="entry name" value="PEPTIDOGLYCAN DL-ENDOPEPTIDASE CWLO"/>
    <property type="match status" value="1"/>
</dbReference>
<comment type="similarity">
    <text evidence="1">Belongs to the peptidase C40 family.</text>
</comment>
<dbReference type="SUPFAM" id="SSF54001">
    <property type="entry name" value="Cysteine proteinases"/>
    <property type="match status" value="1"/>
</dbReference>
<accession>A0A848DLV8</accession>
<sequence length="187" mass="18889">GADPDLQLASLSTLACPDQGGSNLPLRPSTLDPKTLPSGFTLPTFPQQRAAVSYALAQVGKPYVWGAKGPDTFDCSGLMQAAWAAAGVPISAGTLNQVHDGTAAPGLAQLAPGDLLFIPGSLGTPANPRHVGMYAGGGVVVNAYDSATGVILEPLDTWADQVVAIRHIAGPTGEQRPTSVLAEGAPA</sequence>
<dbReference type="GO" id="GO:0006508">
    <property type="term" value="P:proteolysis"/>
    <property type="evidence" value="ECO:0007669"/>
    <property type="project" value="UniProtKB-KW"/>
</dbReference>
<feature type="domain" description="NlpC/P60" evidence="5">
    <location>
        <begin position="45"/>
        <end position="169"/>
    </location>
</feature>
<evidence type="ECO:0000313" key="6">
    <source>
        <dbReference type="EMBL" id="NMH93496.1"/>
    </source>
</evidence>
<evidence type="ECO:0000256" key="3">
    <source>
        <dbReference type="ARBA" id="ARBA00022801"/>
    </source>
</evidence>
<dbReference type="GO" id="GO:0008234">
    <property type="term" value="F:cysteine-type peptidase activity"/>
    <property type="evidence" value="ECO:0007669"/>
    <property type="project" value="UniProtKB-KW"/>
</dbReference>
<dbReference type="RefSeq" id="WP_211170213.1">
    <property type="nucleotide sequence ID" value="NZ_JAAXKZ010000071.1"/>
</dbReference>
<keyword evidence="2" id="KW-0645">Protease</keyword>
<evidence type="ECO:0000256" key="4">
    <source>
        <dbReference type="ARBA" id="ARBA00022807"/>
    </source>
</evidence>
<keyword evidence="3" id="KW-0378">Hydrolase</keyword>
<proteinExistence type="inferred from homology"/>
<gene>
    <name evidence="6" type="ORF">HF519_18335</name>
</gene>
<evidence type="ECO:0000256" key="2">
    <source>
        <dbReference type="ARBA" id="ARBA00022670"/>
    </source>
</evidence>
<feature type="non-terminal residue" evidence="6">
    <location>
        <position position="1"/>
    </location>
</feature>
<dbReference type="EMBL" id="JAAXKZ010000071">
    <property type="protein sequence ID" value="NMH93496.1"/>
    <property type="molecule type" value="Genomic_DNA"/>
</dbReference>
<dbReference type="PROSITE" id="PS51935">
    <property type="entry name" value="NLPC_P60"/>
    <property type="match status" value="1"/>
</dbReference>
<evidence type="ECO:0000313" key="7">
    <source>
        <dbReference type="Proteomes" id="UP000586918"/>
    </source>
</evidence>
<dbReference type="InterPro" id="IPR000064">
    <property type="entry name" value="NLP_P60_dom"/>
</dbReference>
<organism evidence="6 7">
    <name type="scientific">Pseudonocardia bannensis</name>
    <dbReference type="NCBI Taxonomy" id="630973"/>
    <lineage>
        <taxon>Bacteria</taxon>
        <taxon>Bacillati</taxon>
        <taxon>Actinomycetota</taxon>
        <taxon>Actinomycetes</taxon>
        <taxon>Pseudonocardiales</taxon>
        <taxon>Pseudonocardiaceae</taxon>
        <taxon>Pseudonocardia</taxon>
    </lineage>
</organism>
<comment type="caution">
    <text evidence="6">The sequence shown here is derived from an EMBL/GenBank/DDBJ whole genome shotgun (WGS) entry which is preliminary data.</text>
</comment>
<evidence type="ECO:0000256" key="1">
    <source>
        <dbReference type="ARBA" id="ARBA00007074"/>
    </source>
</evidence>
<dbReference type="Proteomes" id="UP000586918">
    <property type="component" value="Unassembled WGS sequence"/>
</dbReference>
<dbReference type="Gene3D" id="3.90.1720.10">
    <property type="entry name" value="endopeptidase domain like (from Nostoc punctiforme)"/>
    <property type="match status" value="1"/>
</dbReference>
<dbReference type="InterPro" id="IPR038765">
    <property type="entry name" value="Papain-like_cys_pep_sf"/>
</dbReference>
<reference evidence="6 7" key="1">
    <citation type="submission" date="2020-04" db="EMBL/GenBank/DDBJ databases">
        <authorList>
            <person name="Klaysubun C."/>
            <person name="Duangmal K."/>
            <person name="Lipun K."/>
        </authorList>
    </citation>
    <scope>NUCLEOTIDE SEQUENCE [LARGE SCALE GENOMIC DNA]</scope>
    <source>
        <strain evidence="6 7">DSM 45300</strain>
    </source>
</reference>
<keyword evidence="4" id="KW-0788">Thiol protease</keyword>
<dbReference type="AlphaFoldDB" id="A0A848DLV8"/>
<name>A0A848DLV8_9PSEU</name>
<evidence type="ECO:0000259" key="5">
    <source>
        <dbReference type="PROSITE" id="PS51935"/>
    </source>
</evidence>
<dbReference type="Pfam" id="PF00877">
    <property type="entry name" value="NLPC_P60"/>
    <property type="match status" value="1"/>
</dbReference>